<proteinExistence type="predicted"/>
<dbReference type="InterPro" id="IPR037465">
    <property type="entry name" value="YlxR"/>
</dbReference>
<dbReference type="SUPFAM" id="SSF64376">
    <property type="entry name" value="YlxR-like"/>
    <property type="match status" value="1"/>
</dbReference>
<dbReference type="RefSeq" id="WP_126415847.1">
    <property type="nucleotide sequence ID" value="NZ_LR134476.1"/>
</dbReference>
<dbReference type="Gene3D" id="3.30.1230.10">
    <property type="entry name" value="YlxR-like"/>
    <property type="match status" value="1"/>
</dbReference>
<evidence type="ECO:0000313" key="3">
    <source>
        <dbReference type="Proteomes" id="UP000269542"/>
    </source>
</evidence>
<protein>
    <submittedName>
        <fullName evidence="2">Protein of uncharacterized function (DUF448)</fullName>
    </submittedName>
</protein>
<dbReference type="PANTHER" id="PTHR34215:SF1">
    <property type="entry name" value="YLXR DOMAIN-CONTAINING PROTEIN"/>
    <property type="match status" value="1"/>
</dbReference>
<dbReference type="Proteomes" id="UP000269542">
    <property type="component" value="Chromosome"/>
</dbReference>
<dbReference type="KEGG" id="tbw:NCTC13354_00350"/>
<evidence type="ECO:0000259" key="1">
    <source>
        <dbReference type="Pfam" id="PF04296"/>
    </source>
</evidence>
<reference evidence="2 3" key="1">
    <citation type="submission" date="2018-12" db="EMBL/GenBank/DDBJ databases">
        <authorList>
            <consortium name="Pathogen Informatics"/>
        </authorList>
    </citation>
    <scope>NUCLEOTIDE SEQUENCE [LARGE SCALE GENOMIC DNA]</scope>
    <source>
        <strain evidence="2 3">NCTC13354</strain>
    </source>
</reference>
<feature type="domain" description="YlxR" evidence="1">
    <location>
        <begin position="12"/>
        <end position="82"/>
    </location>
</feature>
<keyword evidence="3" id="KW-1185">Reference proteome</keyword>
<dbReference type="Pfam" id="PF04296">
    <property type="entry name" value="YlxR"/>
    <property type="match status" value="1"/>
</dbReference>
<accession>A0A448PCI4</accession>
<dbReference type="InterPro" id="IPR007393">
    <property type="entry name" value="YlxR_dom"/>
</dbReference>
<dbReference type="AlphaFoldDB" id="A0A448PCI4"/>
<name>A0A448PCI4_9ACTO</name>
<dbReference type="PANTHER" id="PTHR34215">
    <property type="entry name" value="BLL0784 PROTEIN"/>
    <property type="match status" value="1"/>
</dbReference>
<evidence type="ECO:0000313" key="2">
    <source>
        <dbReference type="EMBL" id="VEI12661.1"/>
    </source>
</evidence>
<dbReference type="InterPro" id="IPR035931">
    <property type="entry name" value="YlxR-like_sf"/>
</dbReference>
<dbReference type="OrthoDB" id="5244965at2"/>
<sequence length="98" mass="10569">MPTSIPRAIKQRTCIGCRTVAHSSDLLRFAAIEGNVFPDERANLGGRGAWVHPTAECLKQALAKKAFNRAFKGAVGLEHVQALLEMTTGRPAPRDESG</sequence>
<gene>
    <name evidence="2" type="ORF">NCTC13354_00350</name>
</gene>
<dbReference type="EMBL" id="LR134476">
    <property type="protein sequence ID" value="VEI12661.1"/>
    <property type="molecule type" value="Genomic_DNA"/>
</dbReference>
<organism evidence="2 3">
    <name type="scientific">Trueperella bialowiezensis</name>
    <dbReference type="NCBI Taxonomy" id="312285"/>
    <lineage>
        <taxon>Bacteria</taxon>
        <taxon>Bacillati</taxon>
        <taxon>Actinomycetota</taxon>
        <taxon>Actinomycetes</taxon>
        <taxon>Actinomycetales</taxon>
        <taxon>Actinomycetaceae</taxon>
        <taxon>Trueperella</taxon>
    </lineage>
</organism>